<evidence type="ECO:0000256" key="1">
    <source>
        <dbReference type="ARBA" id="ARBA00009437"/>
    </source>
</evidence>
<dbReference type="GO" id="GO:0043565">
    <property type="term" value="F:sequence-specific DNA binding"/>
    <property type="evidence" value="ECO:0007669"/>
    <property type="project" value="TreeGrafter"/>
</dbReference>
<reference evidence="3 4" key="1">
    <citation type="submission" date="2018-10" db="EMBL/GenBank/DDBJ databases">
        <title>Parasedimentitalea marina sp. nov., a psychrophilic bacterium isolated from deep seawater of the New Britain Trench.</title>
        <authorList>
            <person name="Cao J."/>
        </authorList>
    </citation>
    <scope>NUCLEOTIDE SEQUENCE [LARGE SCALE GENOMIC DNA]</scope>
    <source>
        <strain evidence="3 4">W43</strain>
    </source>
</reference>
<dbReference type="KEGG" id="sedi:EBB79_16900"/>
<dbReference type="InterPro" id="IPR036390">
    <property type="entry name" value="WH_DNA-bd_sf"/>
</dbReference>
<sequence>MEQTPALDDLALFVQVAEAGGLAGAARISGVSVPTLSRKMQSLERQLGRTLFHRGARGYALTVEGRSVLEKVAEVGSLKVRLARSLAMPAFAEVRITAGGWTSAYLARRMGHVWTSQSKWRPVFMEATARLDIARRGADIGIRNKRPDQDWLAARCTGRIEYAAFAVSDKIQGFLALSQAEVQTPSATWVRDHHANEIVTTAGSSRLLVDLAVAGLGKVVLPRFAAADLSGLQQVGPVIDALTHEEWLVSHHEARHDAPVRAALEALAKLLGSRSCAIKL</sequence>
<dbReference type="GO" id="GO:0003700">
    <property type="term" value="F:DNA-binding transcription factor activity"/>
    <property type="evidence" value="ECO:0007669"/>
    <property type="project" value="InterPro"/>
</dbReference>
<dbReference type="Pfam" id="PF00126">
    <property type="entry name" value="HTH_1"/>
    <property type="match status" value="1"/>
</dbReference>
<dbReference type="PANTHER" id="PTHR30537:SF3">
    <property type="entry name" value="TRANSCRIPTIONAL REGULATORY PROTEIN"/>
    <property type="match status" value="1"/>
</dbReference>
<dbReference type="AlphaFoldDB" id="A0A3T0N5T5"/>
<dbReference type="Gene3D" id="1.10.10.10">
    <property type="entry name" value="Winged helix-like DNA-binding domain superfamily/Winged helix DNA-binding domain"/>
    <property type="match status" value="1"/>
</dbReference>
<dbReference type="EMBL" id="CP033219">
    <property type="protein sequence ID" value="AZV79386.1"/>
    <property type="molecule type" value="Genomic_DNA"/>
</dbReference>
<accession>A0A3T0N5T5</accession>
<dbReference type="InterPro" id="IPR058163">
    <property type="entry name" value="LysR-type_TF_proteobact-type"/>
</dbReference>
<dbReference type="PANTHER" id="PTHR30537">
    <property type="entry name" value="HTH-TYPE TRANSCRIPTIONAL REGULATOR"/>
    <property type="match status" value="1"/>
</dbReference>
<gene>
    <name evidence="3" type="ORF">EBB79_16900</name>
</gene>
<name>A0A3T0N5T5_9RHOB</name>
<evidence type="ECO:0000259" key="2">
    <source>
        <dbReference type="PROSITE" id="PS50931"/>
    </source>
</evidence>
<dbReference type="RefSeq" id="WP_127749941.1">
    <property type="nucleotide sequence ID" value="NZ_CP033219.1"/>
</dbReference>
<dbReference type="Gene3D" id="3.40.190.290">
    <property type="match status" value="1"/>
</dbReference>
<evidence type="ECO:0000313" key="3">
    <source>
        <dbReference type="EMBL" id="AZV79386.1"/>
    </source>
</evidence>
<keyword evidence="4" id="KW-1185">Reference proteome</keyword>
<dbReference type="GO" id="GO:0006351">
    <property type="term" value="P:DNA-templated transcription"/>
    <property type="evidence" value="ECO:0007669"/>
    <property type="project" value="TreeGrafter"/>
</dbReference>
<dbReference type="OrthoDB" id="9796526at2"/>
<dbReference type="SUPFAM" id="SSF53850">
    <property type="entry name" value="Periplasmic binding protein-like II"/>
    <property type="match status" value="1"/>
</dbReference>
<dbReference type="Proteomes" id="UP000283063">
    <property type="component" value="Chromosome"/>
</dbReference>
<feature type="domain" description="HTH lysR-type" evidence="2">
    <location>
        <begin position="5"/>
        <end position="62"/>
    </location>
</feature>
<protein>
    <submittedName>
        <fullName evidence="3">LysR family transcriptional regulator</fullName>
    </submittedName>
</protein>
<dbReference type="InterPro" id="IPR036388">
    <property type="entry name" value="WH-like_DNA-bd_sf"/>
</dbReference>
<organism evidence="3 4">
    <name type="scientific">Parasedimentitalea marina</name>
    <dbReference type="NCBI Taxonomy" id="2483033"/>
    <lineage>
        <taxon>Bacteria</taxon>
        <taxon>Pseudomonadati</taxon>
        <taxon>Pseudomonadota</taxon>
        <taxon>Alphaproteobacteria</taxon>
        <taxon>Rhodobacterales</taxon>
        <taxon>Paracoccaceae</taxon>
        <taxon>Parasedimentitalea</taxon>
    </lineage>
</organism>
<proteinExistence type="inferred from homology"/>
<comment type="similarity">
    <text evidence="1">Belongs to the LysR transcriptional regulatory family.</text>
</comment>
<dbReference type="SUPFAM" id="SSF46785">
    <property type="entry name" value="Winged helix' DNA-binding domain"/>
    <property type="match status" value="1"/>
</dbReference>
<evidence type="ECO:0000313" key="4">
    <source>
        <dbReference type="Proteomes" id="UP000283063"/>
    </source>
</evidence>
<dbReference type="PROSITE" id="PS50931">
    <property type="entry name" value="HTH_LYSR"/>
    <property type="match status" value="1"/>
</dbReference>
<dbReference type="InterPro" id="IPR000847">
    <property type="entry name" value="LysR_HTH_N"/>
</dbReference>